<dbReference type="KEGG" id="fla:SY85_20720"/>
<accession>A0A172TZP9</accession>
<organism evidence="2 3">
    <name type="scientific">Flavisolibacter tropicus</name>
    <dbReference type="NCBI Taxonomy" id="1492898"/>
    <lineage>
        <taxon>Bacteria</taxon>
        <taxon>Pseudomonadati</taxon>
        <taxon>Bacteroidota</taxon>
        <taxon>Chitinophagia</taxon>
        <taxon>Chitinophagales</taxon>
        <taxon>Chitinophagaceae</taxon>
        <taxon>Flavisolibacter</taxon>
    </lineage>
</organism>
<name>A0A172TZP9_9BACT</name>
<evidence type="ECO:0000313" key="2">
    <source>
        <dbReference type="EMBL" id="ANE52540.1"/>
    </source>
</evidence>
<dbReference type="Proteomes" id="UP000077177">
    <property type="component" value="Chromosome"/>
</dbReference>
<keyword evidence="3" id="KW-1185">Reference proteome</keyword>
<gene>
    <name evidence="2" type="ORF">SY85_20720</name>
</gene>
<dbReference type="EMBL" id="CP011390">
    <property type="protein sequence ID" value="ANE52540.1"/>
    <property type="molecule type" value="Genomic_DNA"/>
</dbReference>
<sequence>MFDIREERIFVPEYYKSMKQTFIPIFILLSVMLLLFAFLYFSDPGKPVNRTRPQAKRVRIGIVDSSLKLTETAVLDSIHV</sequence>
<keyword evidence="1" id="KW-1133">Transmembrane helix</keyword>
<reference evidence="2 3" key="2">
    <citation type="journal article" date="2016" name="Int. J. Syst. Evol. Microbiol.">
        <title>Flavisolibacter tropicus sp. nov., isolated from tropical soil.</title>
        <authorList>
            <person name="Lee J.J."/>
            <person name="Kang M.S."/>
            <person name="Kim G.S."/>
            <person name="Lee C.S."/>
            <person name="Lim S."/>
            <person name="Lee J."/>
            <person name="Roh S.H."/>
            <person name="Kang H."/>
            <person name="Ha J.M."/>
            <person name="Bae S."/>
            <person name="Jung H.Y."/>
            <person name="Kim M.K."/>
        </authorList>
    </citation>
    <scope>NUCLEOTIDE SEQUENCE [LARGE SCALE GENOMIC DNA]</scope>
    <source>
        <strain evidence="2 3">LCS9</strain>
    </source>
</reference>
<protein>
    <submittedName>
        <fullName evidence="2">Uncharacterized protein</fullName>
    </submittedName>
</protein>
<feature type="transmembrane region" description="Helical" evidence="1">
    <location>
        <begin position="21"/>
        <end position="41"/>
    </location>
</feature>
<proteinExistence type="predicted"/>
<dbReference type="STRING" id="1492898.SY85_20720"/>
<reference evidence="3" key="1">
    <citation type="submission" date="2015-01" db="EMBL/GenBank/DDBJ databases">
        <title>Flavisolibacter sp./LCS9/ whole genome sequencing.</title>
        <authorList>
            <person name="Kim M.K."/>
            <person name="Srinivasan S."/>
            <person name="Lee J.-J."/>
        </authorList>
    </citation>
    <scope>NUCLEOTIDE SEQUENCE [LARGE SCALE GENOMIC DNA]</scope>
    <source>
        <strain evidence="3">LCS9</strain>
    </source>
</reference>
<keyword evidence="1" id="KW-0472">Membrane</keyword>
<keyword evidence="1" id="KW-0812">Transmembrane</keyword>
<dbReference type="AlphaFoldDB" id="A0A172TZP9"/>
<evidence type="ECO:0000256" key="1">
    <source>
        <dbReference type="SAM" id="Phobius"/>
    </source>
</evidence>
<evidence type="ECO:0000313" key="3">
    <source>
        <dbReference type="Proteomes" id="UP000077177"/>
    </source>
</evidence>